<gene>
    <name evidence="2" type="ORF">VPK24_11465</name>
</gene>
<evidence type="ECO:0000313" key="3">
    <source>
        <dbReference type="Proteomes" id="UP001604335"/>
    </source>
</evidence>
<dbReference type="Gene3D" id="1.10.579.10">
    <property type="entry name" value="DNA Cyclobutane Dipyrimidine Photolyase, subunit A, domain 3"/>
    <property type="match status" value="1"/>
</dbReference>
<accession>A0ABW7CB41</accession>
<dbReference type="PANTHER" id="PTHR38657:SF1">
    <property type="entry name" value="SLR1343 PROTEIN"/>
    <property type="match status" value="1"/>
</dbReference>
<reference evidence="3" key="1">
    <citation type="journal article" date="2024" name="Algal Res.">
        <title>Biochemical, toxicological and genomic investigation of a high-biomass producing Limnothrix strain isolated from Italian shallow drinking water reservoir.</title>
        <authorList>
            <person name="Simonazzi M."/>
            <person name="Shishido T.K."/>
            <person name="Delbaje E."/>
            <person name="Wahlsten M."/>
            <person name="Fewer D.P."/>
            <person name="Sivonen K."/>
            <person name="Pezzolesi L."/>
            <person name="Pistocchi R."/>
        </authorList>
    </citation>
    <scope>NUCLEOTIDE SEQUENCE [LARGE SCALE GENOMIC DNA]</scope>
    <source>
        <strain evidence="3">LRLZ20PSL1</strain>
    </source>
</reference>
<sequence>MGAELQQLSIPMKTGVWILGDQLWHEQAALVACAGDRARVPVIAIESLAHVRQRPYHAQKLVLVWSAMRHFVRELQDMGWPATWAEAEDFATPLRAWVIKHQIDRLLVMAPVDRPFQQSLNQLDLPCKLEQIPNNQFLWSETELANWFGSRKRFLMEDFYREGRKRFQILMEGSKPVGGQWNFDKDNRQPPKGPLHPPAPPEFAPNEIVLTVIEKVRSLDLPTYGSIDSFRWATTRSRALDVLDHFIAHRLRTFGPYQDAMVTGQDTLWHALLSPYLNLGLLHPREVIFAAEKAWHDRGLPIASVEGFIRQVLGWREYMRGIYLQVLKADEEPPYPDRNWFNHQHALPQWFWDGNTDLNCLRQVLQQVDRTGYAHHIQRLMVLSNFALIAGLNPQEVENWFHAVFIDAYDWVMQTNVIGMGLFADGGVLASKPYAASANYINRMSDYCKGCRYNPRDRTGPKACPFNFFYWDFLARHESKLRSQGRMSLILKHLEKIPAEEMAAIRALSVAWHRQQQLLNE</sequence>
<feature type="region of interest" description="Disordered" evidence="1">
    <location>
        <begin position="180"/>
        <end position="203"/>
    </location>
</feature>
<dbReference type="InterPro" id="IPR007357">
    <property type="entry name" value="PhrB-like"/>
</dbReference>
<dbReference type="InterPro" id="IPR014729">
    <property type="entry name" value="Rossmann-like_a/b/a_fold"/>
</dbReference>
<dbReference type="Gene3D" id="3.40.50.620">
    <property type="entry name" value="HUPs"/>
    <property type="match status" value="1"/>
</dbReference>
<dbReference type="InterPro" id="IPR036134">
    <property type="entry name" value="Crypto/Photolyase_FAD-like_sf"/>
</dbReference>
<evidence type="ECO:0000256" key="1">
    <source>
        <dbReference type="SAM" id="MobiDB-lite"/>
    </source>
</evidence>
<dbReference type="Proteomes" id="UP001604335">
    <property type="component" value="Unassembled WGS sequence"/>
</dbReference>
<dbReference type="SUPFAM" id="SSF48173">
    <property type="entry name" value="Cryptochrome/photolyase FAD-binding domain"/>
    <property type="match status" value="1"/>
</dbReference>
<dbReference type="InterPro" id="IPR052551">
    <property type="entry name" value="UV-DNA_repair_photolyase"/>
</dbReference>
<dbReference type="EMBL" id="JAZAQF010000069">
    <property type="protein sequence ID" value="MFG3818256.1"/>
    <property type="molecule type" value="Genomic_DNA"/>
</dbReference>
<protein>
    <submittedName>
        <fullName evidence="2">Cryptochrome/photolyase family protein</fullName>
    </submittedName>
</protein>
<comment type="caution">
    <text evidence="2">The sequence shown here is derived from an EMBL/GenBank/DDBJ whole genome shotgun (WGS) entry which is preliminary data.</text>
</comment>
<dbReference type="Gene3D" id="1.10.10.1710">
    <property type="entry name" value="Deoxyribodipyrimidine photolyase-related"/>
    <property type="match status" value="1"/>
</dbReference>
<dbReference type="PANTHER" id="PTHR38657">
    <property type="entry name" value="SLR1343 PROTEIN"/>
    <property type="match status" value="1"/>
</dbReference>
<feature type="compositionally biased region" description="Pro residues" evidence="1">
    <location>
        <begin position="191"/>
        <end position="203"/>
    </location>
</feature>
<dbReference type="Gene3D" id="1.25.40.80">
    <property type="match status" value="1"/>
</dbReference>
<organism evidence="2 3">
    <name type="scientific">Limnothrix redekei LRLZ20PSL1</name>
    <dbReference type="NCBI Taxonomy" id="3112953"/>
    <lineage>
        <taxon>Bacteria</taxon>
        <taxon>Bacillati</taxon>
        <taxon>Cyanobacteriota</taxon>
        <taxon>Cyanophyceae</taxon>
        <taxon>Pseudanabaenales</taxon>
        <taxon>Pseudanabaenaceae</taxon>
        <taxon>Limnothrix</taxon>
    </lineage>
</organism>
<keyword evidence="3" id="KW-1185">Reference proteome</keyword>
<evidence type="ECO:0000313" key="2">
    <source>
        <dbReference type="EMBL" id="MFG3818256.1"/>
    </source>
</evidence>
<name>A0ABW7CB41_9CYAN</name>
<proteinExistence type="predicted"/>
<dbReference type="Pfam" id="PF04244">
    <property type="entry name" value="DPRP"/>
    <property type="match status" value="1"/>
</dbReference>